<dbReference type="EMBL" id="CP042997">
    <property type="protein sequence ID" value="QEH36894.1"/>
    <property type="molecule type" value="Genomic_DNA"/>
</dbReference>
<feature type="chain" id="PRO_5023126134" evidence="1">
    <location>
        <begin position="28"/>
        <end position="130"/>
    </location>
</feature>
<gene>
    <name evidence="2" type="ORF">OJF2_54790</name>
</gene>
<accession>A0A5B9W9F2</accession>
<organism evidence="2 3">
    <name type="scientific">Aquisphaera giovannonii</name>
    <dbReference type="NCBI Taxonomy" id="406548"/>
    <lineage>
        <taxon>Bacteria</taxon>
        <taxon>Pseudomonadati</taxon>
        <taxon>Planctomycetota</taxon>
        <taxon>Planctomycetia</taxon>
        <taxon>Isosphaerales</taxon>
        <taxon>Isosphaeraceae</taxon>
        <taxon>Aquisphaera</taxon>
    </lineage>
</organism>
<dbReference type="OrthoDB" id="287311at2"/>
<name>A0A5B9W9F2_9BACT</name>
<dbReference type="Proteomes" id="UP000324233">
    <property type="component" value="Chromosome"/>
</dbReference>
<keyword evidence="1" id="KW-0732">Signal</keyword>
<dbReference type="KEGG" id="agv:OJF2_54790"/>
<evidence type="ECO:0000256" key="1">
    <source>
        <dbReference type="SAM" id="SignalP"/>
    </source>
</evidence>
<proteinExistence type="predicted"/>
<protein>
    <submittedName>
        <fullName evidence="2">Uncharacterized protein</fullName>
    </submittedName>
</protein>
<reference evidence="2 3" key="1">
    <citation type="submission" date="2019-08" db="EMBL/GenBank/DDBJ databases">
        <title>Deep-cultivation of Planctomycetes and their phenomic and genomic characterization uncovers novel biology.</title>
        <authorList>
            <person name="Wiegand S."/>
            <person name="Jogler M."/>
            <person name="Boedeker C."/>
            <person name="Pinto D."/>
            <person name="Vollmers J."/>
            <person name="Rivas-Marin E."/>
            <person name="Kohn T."/>
            <person name="Peeters S.H."/>
            <person name="Heuer A."/>
            <person name="Rast P."/>
            <person name="Oberbeckmann S."/>
            <person name="Bunk B."/>
            <person name="Jeske O."/>
            <person name="Meyerdierks A."/>
            <person name="Storesund J.E."/>
            <person name="Kallscheuer N."/>
            <person name="Luecker S."/>
            <person name="Lage O.M."/>
            <person name="Pohl T."/>
            <person name="Merkel B.J."/>
            <person name="Hornburger P."/>
            <person name="Mueller R.-W."/>
            <person name="Bruemmer F."/>
            <person name="Labrenz M."/>
            <person name="Spormann A.M."/>
            <person name="Op den Camp H."/>
            <person name="Overmann J."/>
            <person name="Amann R."/>
            <person name="Jetten M.S.M."/>
            <person name="Mascher T."/>
            <person name="Medema M.H."/>
            <person name="Devos D.P."/>
            <person name="Kaster A.-K."/>
            <person name="Ovreas L."/>
            <person name="Rohde M."/>
            <person name="Galperin M.Y."/>
            <person name="Jogler C."/>
        </authorList>
    </citation>
    <scope>NUCLEOTIDE SEQUENCE [LARGE SCALE GENOMIC DNA]</scope>
    <source>
        <strain evidence="2 3">OJF2</strain>
    </source>
</reference>
<dbReference type="RefSeq" id="WP_148596524.1">
    <property type="nucleotide sequence ID" value="NZ_CP042997.1"/>
</dbReference>
<evidence type="ECO:0000313" key="2">
    <source>
        <dbReference type="EMBL" id="QEH36894.1"/>
    </source>
</evidence>
<keyword evidence="3" id="KW-1185">Reference proteome</keyword>
<feature type="signal peptide" evidence="1">
    <location>
        <begin position="1"/>
        <end position="27"/>
    </location>
</feature>
<evidence type="ECO:0000313" key="3">
    <source>
        <dbReference type="Proteomes" id="UP000324233"/>
    </source>
</evidence>
<dbReference type="AlphaFoldDB" id="A0A5B9W9F2"/>
<sequence precursor="true">MILSKLRGVSMSLCLAPILLISPGCGASASPADPARAQETLRIALDAWKAGSKPGDLSGHATPIRVSDQEWAGGWTLLDYRVDDDGKLVGFDMNYPVELNLKRPGGGTVKKKAVYTVTTHPESLVLRQEG</sequence>